<sequence length="80" mass="8926">MNEGGLRRRAIFGEDSIASSGSGMSQDPQLQRQTHNHEQHQQLETATPPQLLRVKASQLVNIRWFLLGLLLLLAVLLVVV</sequence>
<evidence type="ECO:0000313" key="4">
    <source>
        <dbReference type="Proteomes" id="UP000193642"/>
    </source>
</evidence>
<feature type="transmembrane region" description="Helical" evidence="2">
    <location>
        <begin position="60"/>
        <end position="79"/>
    </location>
</feature>
<comment type="caution">
    <text evidence="3">The sequence shown here is derived from an EMBL/GenBank/DDBJ whole genome shotgun (WGS) entry which is preliminary data.</text>
</comment>
<keyword evidence="2" id="KW-0472">Membrane</keyword>
<dbReference type="AlphaFoldDB" id="A0A1Y2C0R6"/>
<accession>A0A1Y2C0R6</accession>
<keyword evidence="2" id="KW-0812">Transmembrane</keyword>
<feature type="compositionally biased region" description="Polar residues" evidence="1">
    <location>
        <begin position="17"/>
        <end position="33"/>
    </location>
</feature>
<evidence type="ECO:0000313" key="3">
    <source>
        <dbReference type="EMBL" id="ORY40494.1"/>
    </source>
</evidence>
<gene>
    <name evidence="3" type="ORF">BCR33DRAFT_367073</name>
</gene>
<evidence type="ECO:0000256" key="1">
    <source>
        <dbReference type="SAM" id="MobiDB-lite"/>
    </source>
</evidence>
<organism evidence="3 4">
    <name type="scientific">Rhizoclosmatium globosum</name>
    <dbReference type="NCBI Taxonomy" id="329046"/>
    <lineage>
        <taxon>Eukaryota</taxon>
        <taxon>Fungi</taxon>
        <taxon>Fungi incertae sedis</taxon>
        <taxon>Chytridiomycota</taxon>
        <taxon>Chytridiomycota incertae sedis</taxon>
        <taxon>Chytridiomycetes</taxon>
        <taxon>Chytridiales</taxon>
        <taxon>Chytriomycetaceae</taxon>
        <taxon>Rhizoclosmatium</taxon>
    </lineage>
</organism>
<evidence type="ECO:0000256" key="2">
    <source>
        <dbReference type="SAM" id="Phobius"/>
    </source>
</evidence>
<dbReference type="EMBL" id="MCGO01000035">
    <property type="protein sequence ID" value="ORY40494.1"/>
    <property type="molecule type" value="Genomic_DNA"/>
</dbReference>
<keyword evidence="4" id="KW-1185">Reference proteome</keyword>
<name>A0A1Y2C0R6_9FUNG</name>
<protein>
    <submittedName>
        <fullName evidence="3">Uncharacterized protein</fullName>
    </submittedName>
</protein>
<dbReference type="Proteomes" id="UP000193642">
    <property type="component" value="Unassembled WGS sequence"/>
</dbReference>
<feature type="region of interest" description="Disordered" evidence="1">
    <location>
        <begin position="1"/>
        <end position="47"/>
    </location>
</feature>
<reference evidence="3 4" key="1">
    <citation type="submission" date="2016-07" db="EMBL/GenBank/DDBJ databases">
        <title>Pervasive Adenine N6-methylation of Active Genes in Fungi.</title>
        <authorList>
            <consortium name="DOE Joint Genome Institute"/>
            <person name="Mondo S.J."/>
            <person name="Dannebaum R.O."/>
            <person name="Kuo R.C."/>
            <person name="Labutti K."/>
            <person name="Haridas S."/>
            <person name="Kuo A."/>
            <person name="Salamov A."/>
            <person name="Ahrendt S.R."/>
            <person name="Lipzen A."/>
            <person name="Sullivan W."/>
            <person name="Andreopoulos W.B."/>
            <person name="Clum A."/>
            <person name="Lindquist E."/>
            <person name="Daum C."/>
            <person name="Ramamoorthy G.K."/>
            <person name="Gryganskyi A."/>
            <person name="Culley D."/>
            <person name="Magnuson J.K."/>
            <person name="James T.Y."/>
            <person name="O'Malley M.A."/>
            <person name="Stajich J.E."/>
            <person name="Spatafora J.W."/>
            <person name="Visel A."/>
            <person name="Grigoriev I.V."/>
        </authorList>
    </citation>
    <scope>NUCLEOTIDE SEQUENCE [LARGE SCALE GENOMIC DNA]</scope>
    <source>
        <strain evidence="3 4">JEL800</strain>
    </source>
</reference>
<proteinExistence type="predicted"/>
<keyword evidence="2" id="KW-1133">Transmembrane helix</keyword>